<dbReference type="EMBL" id="FORT01000003">
    <property type="protein sequence ID" value="SFJ43785.1"/>
    <property type="molecule type" value="Genomic_DNA"/>
</dbReference>
<accession>A0A1I3RC34</accession>
<evidence type="ECO:0000256" key="2">
    <source>
        <dbReference type="SAM" id="SignalP"/>
    </source>
</evidence>
<dbReference type="Gene3D" id="3.50.90.10">
    <property type="entry name" value="YerB-like"/>
    <property type="match status" value="1"/>
</dbReference>
<dbReference type="Pfam" id="PF11258">
    <property type="entry name" value="DUF3048"/>
    <property type="match status" value="1"/>
</dbReference>
<feature type="domain" description="DUF3048" evidence="3">
    <location>
        <begin position="58"/>
        <end position="198"/>
    </location>
</feature>
<feature type="compositionally biased region" description="Pro residues" evidence="1">
    <location>
        <begin position="30"/>
        <end position="52"/>
    </location>
</feature>
<dbReference type="PROSITE" id="PS51257">
    <property type="entry name" value="PROKAR_LIPOPROTEIN"/>
    <property type="match status" value="1"/>
</dbReference>
<name>A0A1I3RC34_9BACL</name>
<feature type="domain" description="DUF3048" evidence="4">
    <location>
        <begin position="225"/>
        <end position="336"/>
    </location>
</feature>
<organism evidence="5 6">
    <name type="scientific">Brevibacillus centrosporus</name>
    <dbReference type="NCBI Taxonomy" id="54910"/>
    <lineage>
        <taxon>Bacteria</taxon>
        <taxon>Bacillati</taxon>
        <taxon>Bacillota</taxon>
        <taxon>Bacilli</taxon>
        <taxon>Bacillales</taxon>
        <taxon>Paenibacillaceae</taxon>
        <taxon>Brevibacillus</taxon>
    </lineage>
</organism>
<dbReference type="Proteomes" id="UP000198915">
    <property type="component" value="Unassembled WGS sequence"/>
</dbReference>
<dbReference type="AlphaFoldDB" id="A0A1I3RC34"/>
<feature type="chain" id="PRO_5039671418" description="DUF3048 domain-containing protein" evidence="2">
    <location>
        <begin position="25"/>
        <end position="352"/>
    </location>
</feature>
<feature type="signal peptide" evidence="2">
    <location>
        <begin position="1"/>
        <end position="24"/>
    </location>
</feature>
<dbReference type="SUPFAM" id="SSF159774">
    <property type="entry name" value="YerB-like"/>
    <property type="match status" value="1"/>
</dbReference>
<sequence length="352" mass="39165">MKQRMQTSLVLLSLLLLTACTGQPVETQPKPAPEPPAPTVQTPPPVEQPPQYPYTAPLTGLGSQEDLNNKRPLMVMINNAPPARPQSGISKADIVYEVLAEGEMTRFLSIFQSQKPEVIGPVRSIRPYFIQIGIGFDAMLVHAGGSQEALTALARSDYSHLDEIQNSRYFWRESFRKAPHNLYTKPELLEQAMQDKNMRATAELPHFTFLPQDAVITEGEPATKVDLTFHSLNKAGFVYDEKEKKYMRFTAGKPHVDLTDNKQIAVTNLLVISTKHRVLDSEGRRQVDVVGPGDGYLLQQGRAKKIKWKRSGGVIRAYADAALTEELPLLPGNTWVEILPTSPGLAQSLKFQ</sequence>
<keyword evidence="2" id="KW-0732">Signal</keyword>
<protein>
    <recommendedName>
        <fullName evidence="7">DUF3048 domain-containing protein</fullName>
    </recommendedName>
</protein>
<reference evidence="6" key="1">
    <citation type="submission" date="2016-10" db="EMBL/GenBank/DDBJ databases">
        <authorList>
            <person name="Varghese N."/>
            <person name="Submissions S."/>
        </authorList>
    </citation>
    <scope>NUCLEOTIDE SEQUENCE [LARGE SCALE GENOMIC DNA]</scope>
    <source>
        <strain evidence="6">OK042</strain>
    </source>
</reference>
<gene>
    <name evidence="5" type="ORF">SAMN05518846_103364</name>
</gene>
<dbReference type="InterPro" id="IPR023158">
    <property type="entry name" value="YerB-like_sf"/>
</dbReference>
<keyword evidence="6" id="KW-1185">Reference proteome</keyword>
<evidence type="ECO:0000313" key="5">
    <source>
        <dbReference type="EMBL" id="SFJ43785.1"/>
    </source>
</evidence>
<evidence type="ECO:0000313" key="6">
    <source>
        <dbReference type="Proteomes" id="UP000198915"/>
    </source>
</evidence>
<feature type="region of interest" description="Disordered" evidence="1">
    <location>
        <begin position="25"/>
        <end position="52"/>
    </location>
</feature>
<evidence type="ECO:0000259" key="4">
    <source>
        <dbReference type="Pfam" id="PF17479"/>
    </source>
</evidence>
<dbReference type="RefSeq" id="WP_092267382.1">
    <property type="nucleotide sequence ID" value="NZ_BJOE01000006.1"/>
</dbReference>
<evidence type="ECO:0000256" key="1">
    <source>
        <dbReference type="SAM" id="MobiDB-lite"/>
    </source>
</evidence>
<evidence type="ECO:0000259" key="3">
    <source>
        <dbReference type="Pfam" id="PF11258"/>
    </source>
</evidence>
<dbReference type="STRING" id="1884381.SAMN05518846_103364"/>
<dbReference type="InterPro" id="IPR035328">
    <property type="entry name" value="DUF3048_C"/>
</dbReference>
<dbReference type="InterPro" id="IPR021416">
    <property type="entry name" value="DUF3048_N"/>
</dbReference>
<proteinExistence type="predicted"/>
<dbReference type="Pfam" id="PF17479">
    <property type="entry name" value="DUF3048_C"/>
    <property type="match status" value="1"/>
</dbReference>
<evidence type="ECO:0008006" key="7">
    <source>
        <dbReference type="Google" id="ProtNLM"/>
    </source>
</evidence>